<dbReference type="RefSeq" id="WP_136494752.1">
    <property type="nucleotide sequence ID" value="NZ_CP046052.1"/>
</dbReference>
<feature type="domain" description="DUF883" evidence="1">
    <location>
        <begin position="14"/>
        <end position="63"/>
    </location>
</feature>
<protein>
    <recommendedName>
        <fullName evidence="1">DUF883 domain-containing protein</fullName>
    </recommendedName>
</protein>
<sequence>MGSYRKAIKDDLQALRDDIGKLADTLTGMVTDKGGEVGDDVRERIDNIRERLDGAMSQASEKGGQLVSAAQVGALRETLESSVREYPLTMLAVAAGVGAAVAAQLRR</sequence>
<evidence type="ECO:0000313" key="3">
    <source>
        <dbReference type="Proteomes" id="UP000309061"/>
    </source>
</evidence>
<dbReference type="Gene3D" id="1.20.120.20">
    <property type="entry name" value="Apolipoprotein"/>
    <property type="match status" value="1"/>
</dbReference>
<dbReference type="KEGG" id="mhey:H2LOC_001340"/>
<dbReference type="Pfam" id="PF05957">
    <property type="entry name" value="DUF883"/>
    <property type="match status" value="1"/>
</dbReference>
<proteinExistence type="predicted"/>
<organism evidence="2 3">
    <name type="scientific">Methylocystis heyeri</name>
    <dbReference type="NCBI Taxonomy" id="391905"/>
    <lineage>
        <taxon>Bacteria</taxon>
        <taxon>Pseudomonadati</taxon>
        <taxon>Pseudomonadota</taxon>
        <taxon>Alphaproteobacteria</taxon>
        <taxon>Hyphomicrobiales</taxon>
        <taxon>Methylocystaceae</taxon>
        <taxon>Methylocystis</taxon>
    </lineage>
</organism>
<reference evidence="2 3" key="1">
    <citation type="submission" date="2019-11" db="EMBL/GenBank/DDBJ databases">
        <title>The genome sequence of Methylocystis heyeri.</title>
        <authorList>
            <person name="Oshkin I.Y."/>
            <person name="Miroshnikov K."/>
            <person name="Dedysh S.N."/>
        </authorList>
    </citation>
    <scope>NUCLEOTIDE SEQUENCE [LARGE SCALE GENOMIC DNA]</scope>
    <source>
        <strain evidence="2 3">H2</strain>
    </source>
</reference>
<dbReference type="AlphaFoldDB" id="A0A6B8K9C2"/>
<accession>A0A6B8K9C2</accession>
<gene>
    <name evidence="2" type="ORF">H2LOC_001340</name>
</gene>
<evidence type="ECO:0000259" key="1">
    <source>
        <dbReference type="Pfam" id="PF05957"/>
    </source>
</evidence>
<keyword evidence="3" id="KW-1185">Reference proteome</keyword>
<dbReference type="Proteomes" id="UP000309061">
    <property type="component" value="Chromosome"/>
</dbReference>
<name>A0A6B8K9C2_9HYPH</name>
<evidence type="ECO:0000313" key="2">
    <source>
        <dbReference type="EMBL" id="QGM44449.1"/>
    </source>
</evidence>
<dbReference type="EMBL" id="CP046052">
    <property type="protein sequence ID" value="QGM44449.1"/>
    <property type="molecule type" value="Genomic_DNA"/>
</dbReference>
<dbReference type="InterPro" id="IPR043604">
    <property type="entry name" value="DUF883_N"/>
</dbReference>